<feature type="transmembrane region" description="Helical" evidence="1">
    <location>
        <begin position="82"/>
        <end position="100"/>
    </location>
</feature>
<keyword evidence="1" id="KW-1133">Transmembrane helix</keyword>
<reference evidence="2" key="1">
    <citation type="submission" date="2021-01" db="EMBL/GenBank/DDBJ databases">
        <title>Whole genome shotgun sequence of Rhizocola hellebori NBRC 109834.</title>
        <authorList>
            <person name="Komaki H."/>
            <person name="Tamura T."/>
        </authorList>
    </citation>
    <scope>NUCLEOTIDE SEQUENCE</scope>
    <source>
        <strain evidence="2">NBRC 109834</strain>
    </source>
</reference>
<evidence type="ECO:0000313" key="2">
    <source>
        <dbReference type="EMBL" id="GIH04258.1"/>
    </source>
</evidence>
<proteinExistence type="predicted"/>
<dbReference type="EMBL" id="BONY01000012">
    <property type="protein sequence ID" value="GIH04258.1"/>
    <property type="molecule type" value="Genomic_DNA"/>
</dbReference>
<protein>
    <recommendedName>
        <fullName evidence="4">FUSC family protein</fullName>
    </recommendedName>
</protein>
<name>A0A8J3VFW1_9ACTN</name>
<evidence type="ECO:0000313" key="3">
    <source>
        <dbReference type="Proteomes" id="UP000612899"/>
    </source>
</evidence>
<evidence type="ECO:0000256" key="1">
    <source>
        <dbReference type="SAM" id="Phobius"/>
    </source>
</evidence>
<comment type="caution">
    <text evidence="2">The sequence shown here is derived from an EMBL/GenBank/DDBJ whole genome shotgun (WGS) entry which is preliminary data.</text>
</comment>
<feature type="transmembrane region" description="Helical" evidence="1">
    <location>
        <begin position="57"/>
        <end position="76"/>
    </location>
</feature>
<feature type="transmembrane region" description="Helical" evidence="1">
    <location>
        <begin position="12"/>
        <end position="30"/>
    </location>
</feature>
<dbReference type="RefSeq" id="WP_203908154.1">
    <property type="nucleotide sequence ID" value="NZ_BONY01000012.1"/>
</dbReference>
<keyword evidence="1" id="KW-0472">Membrane</keyword>
<keyword evidence="3" id="KW-1185">Reference proteome</keyword>
<organism evidence="2 3">
    <name type="scientific">Rhizocola hellebori</name>
    <dbReference type="NCBI Taxonomy" id="1392758"/>
    <lineage>
        <taxon>Bacteria</taxon>
        <taxon>Bacillati</taxon>
        <taxon>Actinomycetota</taxon>
        <taxon>Actinomycetes</taxon>
        <taxon>Micromonosporales</taxon>
        <taxon>Micromonosporaceae</taxon>
        <taxon>Rhizocola</taxon>
    </lineage>
</organism>
<keyword evidence="1" id="KW-0812">Transmembrane</keyword>
<dbReference type="AlphaFoldDB" id="A0A8J3VFW1"/>
<dbReference type="Proteomes" id="UP000612899">
    <property type="component" value="Unassembled WGS sequence"/>
</dbReference>
<gene>
    <name evidence="2" type="ORF">Rhe02_23250</name>
</gene>
<feature type="transmembrane region" description="Helical" evidence="1">
    <location>
        <begin position="36"/>
        <end position="52"/>
    </location>
</feature>
<accession>A0A8J3VFW1</accession>
<evidence type="ECO:0008006" key="4">
    <source>
        <dbReference type="Google" id="ProtNLM"/>
    </source>
</evidence>
<sequence>MRKLFLSESGLTLVQVGASALVSIGIGYVVERSFPLFAPLVAVTLVQVLCAPHRRGLWLFLFGEVNGALVTTMFIPHFSTRHAALSALIGAFVAIAVAYLSTPRNPVRRVNEAIEPVLSLLSINTRAIAAALRSGDTAAAGTAVFALNDVDHELNRLQDVLRQVRRSAIWSRVSRRNLAENVNSAREIGFAVRDIRTLARHAWWGVLRTGEPVPPALPQMLEALADGLAVLRDEMHRDGQPHEARPLLISAGRWVDVMRSQPLSISAATVAASADAAVLDLLIATGVPLNDADQMLRRPSYS</sequence>